<feature type="compositionally biased region" description="Basic and acidic residues" evidence="1">
    <location>
        <begin position="14"/>
        <end position="28"/>
    </location>
</feature>
<reference evidence="2" key="2">
    <citation type="journal article" date="2023" name="Plants (Basel)">
        <title>Annotation of the Turnera subulata (Passifloraceae) Draft Genome Reveals the S-Locus Evolved after the Divergence of Turneroideae from Passifloroideae in a Stepwise Manner.</title>
        <authorList>
            <person name="Henning P.M."/>
            <person name="Roalson E.H."/>
            <person name="Mir W."/>
            <person name="McCubbin A.G."/>
            <person name="Shore J.S."/>
        </authorList>
    </citation>
    <scope>NUCLEOTIDE SEQUENCE</scope>
    <source>
        <strain evidence="2">F60SS</strain>
    </source>
</reference>
<dbReference type="EMBL" id="JAKUCV010000663">
    <property type="protein sequence ID" value="KAJ4849242.1"/>
    <property type="molecule type" value="Genomic_DNA"/>
</dbReference>
<proteinExistence type="predicted"/>
<evidence type="ECO:0000313" key="2">
    <source>
        <dbReference type="EMBL" id="KAJ4849242.1"/>
    </source>
</evidence>
<organism evidence="2 3">
    <name type="scientific">Turnera subulata</name>
    <dbReference type="NCBI Taxonomy" id="218843"/>
    <lineage>
        <taxon>Eukaryota</taxon>
        <taxon>Viridiplantae</taxon>
        <taxon>Streptophyta</taxon>
        <taxon>Embryophyta</taxon>
        <taxon>Tracheophyta</taxon>
        <taxon>Spermatophyta</taxon>
        <taxon>Magnoliopsida</taxon>
        <taxon>eudicotyledons</taxon>
        <taxon>Gunneridae</taxon>
        <taxon>Pentapetalae</taxon>
        <taxon>rosids</taxon>
        <taxon>fabids</taxon>
        <taxon>Malpighiales</taxon>
        <taxon>Passifloraceae</taxon>
        <taxon>Turnera</taxon>
    </lineage>
</organism>
<keyword evidence="3" id="KW-1185">Reference proteome</keyword>
<dbReference type="AlphaFoldDB" id="A0A9Q0JQB5"/>
<feature type="region of interest" description="Disordered" evidence="1">
    <location>
        <begin position="1"/>
        <end position="28"/>
    </location>
</feature>
<feature type="non-terminal residue" evidence="2">
    <location>
        <position position="1"/>
    </location>
</feature>
<accession>A0A9Q0JQB5</accession>
<name>A0A9Q0JQB5_9ROSI</name>
<gene>
    <name evidence="2" type="ORF">Tsubulata_040442</name>
</gene>
<evidence type="ECO:0000256" key="1">
    <source>
        <dbReference type="SAM" id="MobiDB-lite"/>
    </source>
</evidence>
<reference evidence="2" key="1">
    <citation type="submission" date="2022-02" db="EMBL/GenBank/DDBJ databases">
        <authorList>
            <person name="Henning P.M."/>
            <person name="McCubbin A.G."/>
            <person name="Shore J.S."/>
        </authorList>
    </citation>
    <scope>NUCLEOTIDE SEQUENCE</scope>
    <source>
        <strain evidence="2">F60SS</strain>
        <tissue evidence="2">Leaves</tissue>
    </source>
</reference>
<dbReference type="Proteomes" id="UP001141552">
    <property type="component" value="Unassembled WGS sequence"/>
</dbReference>
<protein>
    <submittedName>
        <fullName evidence="2">Uncharacterized protein</fullName>
    </submittedName>
</protein>
<evidence type="ECO:0000313" key="3">
    <source>
        <dbReference type="Proteomes" id="UP001141552"/>
    </source>
</evidence>
<comment type="caution">
    <text evidence="2">The sequence shown here is derived from an EMBL/GenBank/DDBJ whole genome shotgun (WGS) entry which is preliminary data.</text>
</comment>
<sequence length="89" mass="9706">MLEKNISQPAALAEDGKMHRNGDIGEKKEKELALAADKIPDVEEVAANTRTTSKSGTKIEGLPKKSYASLLKFWKENTAPSSSHDLQNP</sequence>